<evidence type="ECO:0000313" key="8">
    <source>
        <dbReference type="Proteomes" id="UP001218218"/>
    </source>
</evidence>
<dbReference type="SUPFAM" id="SSF48371">
    <property type="entry name" value="ARM repeat"/>
    <property type="match status" value="1"/>
</dbReference>
<dbReference type="GO" id="GO:0010265">
    <property type="term" value="P:SCF complex assembly"/>
    <property type="evidence" value="ECO:0007669"/>
    <property type="project" value="InterPro"/>
</dbReference>
<evidence type="ECO:0000256" key="2">
    <source>
        <dbReference type="ARBA" id="ARBA00022737"/>
    </source>
</evidence>
<feature type="compositionally biased region" description="Basic and acidic residues" evidence="5">
    <location>
        <begin position="413"/>
        <end position="426"/>
    </location>
</feature>
<comment type="caution">
    <text evidence="7">The sequence shown here is derived from an EMBL/GenBank/DDBJ whole genome shotgun (WGS) entry which is preliminary data.</text>
</comment>
<evidence type="ECO:0000256" key="5">
    <source>
        <dbReference type="SAM" id="MobiDB-lite"/>
    </source>
</evidence>
<evidence type="ECO:0000256" key="4">
    <source>
        <dbReference type="PROSITE-ProRule" id="PRU00103"/>
    </source>
</evidence>
<feature type="domain" description="TATA-binding protein interacting (TIP20)" evidence="6">
    <location>
        <begin position="1045"/>
        <end position="1210"/>
    </location>
</feature>
<reference evidence="7" key="1">
    <citation type="submission" date="2023-03" db="EMBL/GenBank/DDBJ databases">
        <title>Massive genome expansion in bonnet fungi (Mycena s.s.) driven by repeated elements and novel gene families across ecological guilds.</title>
        <authorList>
            <consortium name="Lawrence Berkeley National Laboratory"/>
            <person name="Harder C.B."/>
            <person name="Miyauchi S."/>
            <person name="Viragh M."/>
            <person name="Kuo A."/>
            <person name="Thoen E."/>
            <person name="Andreopoulos B."/>
            <person name="Lu D."/>
            <person name="Skrede I."/>
            <person name="Drula E."/>
            <person name="Henrissat B."/>
            <person name="Morin E."/>
            <person name="Kohler A."/>
            <person name="Barry K."/>
            <person name="LaButti K."/>
            <person name="Morin E."/>
            <person name="Salamov A."/>
            <person name="Lipzen A."/>
            <person name="Mereny Z."/>
            <person name="Hegedus B."/>
            <person name="Baldrian P."/>
            <person name="Stursova M."/>
            <person name="Weitz H."/>
            <person name="Taylor A."/>
            <person name="Grigoriev I.V."/>
            <person name="Nagy L.G."/>
            <person name="Martin F."/>
            <person name="Kauserud H."/>
        </authorList>
    </citation>
    <scope>NUCLEOTIDE SEQUENCE</scope>
    <source>
        <strain evidence="7">CBHHK002</strain>
    </source>
</reference>
<dbReference type="PANTHER" id="PTHR12696">
    <property type="entry name" value="TIP120"/>
    <property type="match status" value="1"/>
</dbReference>
<keyword evidence="3" id="KW-0833">Ubl conjugation pathway</keyword>
<dbReference type="InterPro" id="IPR016024">
    <property type="entry name" value="ARM-type_fold"/>
</dbReference>
<comment type="similarity">
    <text evidence="1">Belongs to the CAND family.</text>
</comment>
<gene>
    <name evidence="7" type="ORF">DFH08DRAFT_167479</name>
</gene>
<evidence type="ECO:0000259" key="6">
    <source>
        <dbReference type="Pfam" id="PF08623"/>
    </source>
</evidence>
<name>A0AAD7AQY0_9AGAR</name>
<dbReference type="AlphaFoldDB" id="A0AAD7AQY0"/>
<organism evidence="7 8">
    <name type="scientific">Mycena albidolilacea</name>
    <dbReference type="NCBI Taxonomy" id="1033008"/>
    <lineage>
        <taxon>Eukaryota</taxon>
        <taxon>Fungi</taxon>
        <taxon>Dikarya</taxon>
        <taxon>Basidiomycota</taxon>
        <taxon>Agaricomycotina</taxon>
        <taxon>Agaricomycetes</taxon>
        <taxon>Agaricomycetidae</taxon>
        <taxon>Agaricales</taxon>
        <taxon>Marasmiineae</taxon>
        <taxon>Mycenaceae</taxon>
        <taxon>Mycena</taxon>
    </lineage>
</organism>
<dbReference type="Pfam" id="PF08623">
    <property type="entry name" value="TIP120"/>
    <property type="match status" value="1"/>
</dbReference>
<dbReference type="InterPro" id="IPR013932">
    <property type="entry name" value="TATA-bd_TIP120"/>
</dbReference>
<evidence type="ECO:0000256" key="3">
    <source>
        <dbReference type="ARBA" id="ARBA00022786"/>
    </source>
</evidence>
<dbReference type="InterPro" id="IPR039852">
    <property type="entry name" value="CAND1/CAND2"/>
</dbReference>
<proteinExistence type="inferred from homology"/>
<keyword evidence="8" id="KW-1185">Reference proteome</keyword>
<dbReference type="EMBL" id="JARIHO010000002">
    <property type="protein sequence ID" value="KAJ7366442.1"/>
    <property type="molecule type" value="Genomic_DNA"/>
</dbReference>
<dbReference type="InterPro" id="IPR011989">
    <property type="entry name" value="ARM-like"/>
</dbReference>
<feature type="region of interest" description="Disordered" evidence="5">
    <location>
        <begin position="311"/>
        <end position="343"/>
    </location>
</feature>
<protein>
    <submittedName>
        <fullName evidence="7">Armadillo-type protein</fullName>
    </submittedName>
</protein>
<keyword evidence="2" id="KW-0677">Repeat</keyword>
<dbReference type="Gene3D" id="1.25.10.10">
    <property type="entry name" value="Leucine-rich Repeat Variant"/>
    <property type="match status" value="1"/>
</dbReference>
<sequence>MTKAYLMTSLLEKMQSPDQDFRFMGLNDLMNEIKQDQSCFVGDEAVENKVIAQVLALVEDKISEVKNQAVKCLGQLIKIIRQPQMETVVDKLIDFSGGQDEELRDISGLALKTITAELPPDGKIAATACAKLTPKLLGQISNPTTPPEALVETLAILSILISRFPAHLSSATLSPQPLTVLAPLLVHPRPVVRKRTIITLAQFVPISQPYLITDLLATHVFPFLASNANLEKQRTTVHLVAAVARTAPTQIAPVLAEIVPGVLKAVQRDDDELREGSLQALEALLLRCPTEITPYVAPITQAGTQFIKYDPNYAGDDDEDEEMADADDDDEEAELDEYSDDEDTSYKIRRSATKLLSAIVGTRPELLSSVYKDVSPVLISRFGDREETVRLEVWATYVVLLNQTALYGGQPQSKDDSSLKRKRDPETMDVEEGPISLLRAQVPALSKALLNQLKSSKTPPATLQAGFALLHALLDVLPGSLASQVTLITATSKSILSQPPSTSTSSLHLAALSFLVLFFASHSPPTFSPSLSNLTPALLRSLAERHPRVASETFRVFSALLNALKPLKGGAPGEWPEAVYEQALARLSAHDTDAEVRACAETIIGDLWVCATDVVRGRDRREWEAICRAGAKTEGAVKVVTRVAKEVPGALGDTWVNGCVEWAMGLLKRGGRAGKMEVFQGLDVLLRSYTGGMPAALPSALVPQIKSFLSTSDIPLLSQALSLLALLLELAPTTTFPEIESDLLPDVYRIAHSPLVSGAALDSLLSFCAALVSADRQIATHLVPNLVIAVEKAPRADASPNNVAKAVAQIVRSEQAIAAGTIAQYAKNIKQTSKAKSTTVVLSLLILGELGRFIDMSNQQEIFRDAIEHFASEQEDIRAAASFAAGNIAIGSLQQFLPAIVKIVKSDAKKRLLSLHALKEVVTHCSQGQLEGVADLLWVPLFENSENSEETTRNVAAACLGKLATTHPSRYLPQLHARVGDPNAAARATVVSAIRYTFAETSSSYDELLAPLLVDFLSLMLDSDLTVRRLALSALNSAARTKPHLIREHLPALLPSLYKETIINPDLIRTVQMGPWTHKVDDGLDARKTAYETMYTLLDTCLAKLELPTFLGRVLPGLADNSDEIKVISHMMLFRLSQVAPAAVSQKLDEATPELEKTMRGATVTKDTVKQDLERAAELQRSALRALAALSKLAGSGASPRFDAFVEELKKNPQWGAEFKELAAQT</sequence>
<dbReference type="Pfam" id="PF25782">
    <property type="entry name" value="TPR_CAND1"/>
    <property type="match status" value="1"/>
</dbReference>
<feature type="region of interest" description="Disordered" evidence="5">
    <location>
        <begin position="409"/>
        <end position="432"/>
    </location>
</feature>
<dbReference type="PROSITE" id="PS50077">
    <property type="entry name" value="HEAT_REPEAT"/>
    <property type="match status" value="1"/>
</dbReference>
<feature type="repeat" description="HEAT" evidence="4">
    <location>
        <begin position="50"/>
        <end position="87"/>
    </location>
</feature>
<accession>A0AAD7AQY0</accession>
<evidence type="ECO:0000256" key="1">
    <source>
        <dbReference type="ARBA" id="ARBA00007657"/>
    </source>
</evidence>
<feature type="compositionally biased region" description="Acidic residues" evidence="5">
    <location>
        <begin position="315"/>
        <end position="343"/>
    </location>
</feature>
<dbReference type="Proteomes" id="UP001218218">
    <property type="component" value="Unassembled WGS sequence"/>
</dbReference>
<evidence type="ECO:0000313" key="7">
    <source>
        <dbReference type="EMBL" id="KAJ7366442.1"/>
    </source>
</evidence>
<dbReference type="InterPro" id="IPR021133">
    <property type="entry name" value="HEAT_type_2"/>
</dbReference>